<evidence type="ECO:0000256" key="2">
    <source>
        <dbReference type="SAM" id="SignalP"/>
    </source>
</evidence>
<dbReference type="Proteomes" id="UP000622610">
    <property type="component" value="Unassembled WGS sequence"/>
</dbReference>
<organism evidence="3 4">
    <name type="scientific">Enterococcus alcedinis</name>
    <dbReference type="NCBI Taxonomy" id="1274384"/>
    <lineage>
        <taxon>Bacteria</taxon>
        <taxon>Bacillati</taxon>
        <taxon>Bacillota</taxon>
        <taxon>Bacilli</taxon>
        <taxon>Lactobacillales</taxon>
        <taxon>Enterococcaceae</taxon>
        <taxon>Enterococcus</taxon>
    </lineage>
</organism>
<dbReference type="AlphaFoldDB" id="A0A917N4Z9"/>
<feature type="chain" id="PRO_5039500838" evidence="2">
    <location>
        <begin position="18"/>
        <end position="274"/>
    </location>
</feature>
<name>A0A917N4Z9_9ENTE</name>
<reference evidence="3" key="1">
    <citation type="journal article" date="2014" name="Int. J. Syst. Evol. Microbiol.">
        <title>Complete genome sequence of Corynebacterium casei LMG S-19264T (=DSM 44701T), isolated from a smear-ripened cheese.</title>
        <authorList>
            <consortium name="US DOE Joint Genome Institute (JGI-PGF)"/>
            <person name="Walter F."/>
            <person name="Albersmeier A."/>
            <person name="Kalinowski J."/>
            <person name="Ruckert C."/>
        </authorList>
    </citation>
    <scope>NUCLEOTIDE SEQUENCE</scope>
    <source>
        <strain evidence="3">CCM 8433</strain>
    </source>
</reference>
<keyword evidence="2" id="KW-0732">Signal</keyword>
<feature type="signal peptide" evidence="2">
    <location>
        <begin position="1"/>
        <end position="17"/>
    </location>
</feature>
<comment type="caution">
    <text evidence="3">The sequence shown here is derived from an EMBL/GenBank/DDBJ whole genome shotgun (WGS) entry which is preliminary data.</text>
</comment>
<dbReference type="PROSITE" id="PS51257">
    <property type="entry name" value="PROKAR_LIPOPROTEIN"/>
    <property type="match status" value="1"/>
</dbReference>
<gene>
    <name evidence="3" type="ORF">GCM10011482_18820</name>
</gene>
<reference evidence="3" key="2">
    <citation type="submission" date="2020-09" db="EMBL/GenBank/DDBJ databases">
        <authorList>
            <person name="Sun Q."/>
            <person name="Sedlacek I."/>
        </authorList>
    </citation>
    <scope>NUCLEOTIDE SEQUENCE</scope>
    <source>
        <strain evidence="3">CCM 8433</strain>
    </source>
</reference>
<feature type="compositionally biased region" description="Low complexity" evidence="1">
    <location>
        <begin position="25"/>
        <end position="65"/>
    </location>
</feature>
<dbReference type="EMBL" id="BMDT01000009">
    <property type="protein sequence ID" value="GGI66228.1"/>
    <property type="molecule type" value="Genomic_DNA"/>
</dbReference>
<evidence type="ECO:0000313" key="4">
    <source>
        <dbReference type="Proteomes" id="UP000622610"/>
    </source>
</evidence>
<protein>
    <submittedName>
        <fullName evidence="3">Uncharacterized protein</fullName>
    </submittedName>
</protein>
<dbReference type="RefSeq" id="WP_188368060.1">
    <property type="nucleotide sequence ID" value="NZ_BMDT01000009.1"/>
</dbReference>
<proteinExistence type="predicted"/>
<sequence>MKKLSLLLVLFAFGACSRPTPTPPTESSTTTETTTVVETPSTTKETSTKPSSETPKPPTSSSEKPIPVYTRANLVGTWVQDDQSLTIDRAGNWALDGAINSSGTFTVGADFDQTKMIKLYGFNQNIGGIGTYFIANFNKDSTKMGFGYLGQFTRSTDIANTINSDVFQANYQNEPVDFSRNVLGTWTIVEGTEFHNTWNYNPDGTFELYSDGRGDARTGTYSVKPLKNNWIDISYDFDNSDDAYITAYHLSDGVMWEQEFEDIRIVRNTDPAFP</sequence>
<accession>A0A917N4Z9</accession>
<feature type="region of interest" description="Disordered" evidence="1">
    <location>
        <begin position="18"/>
        <end position="67"/>
    </location>
</feature>
<evidence type="ECO:0000313" key="3">
    <source>
        <dbReference type="EMBL" id="GGI66228.1"/>
    </source>
</evidence>
<keyword evidence="4" id="KW-1185">Reference proteome</keyword>
<evidence type="ECO:0000256" key="1">
    <source>
        <dbReference type="SAM" id="MobiDB-lite"/>
    </source>
</evidence>